<keyword evidence="2" id="KW-0812">Transmembrane</keyword>
<name>A0AAU6SG84_9MICO</name>
<evidence type="ECO:0000313" key="3">
    <source>
        <dbReference type="EMBL" id="WZO35848.1"/>
    </source>
</evidence>
<feature type="transmembrane region" description="Helical" evidence="2">
    <location>
        <begin position="43"/>
        <end position="61"/>
    </location>
</feature>
<dbReference type="AlphaFoldDB" id="A0AAU6SG84"/>
<feature type="region of interest" description="Disordered" evidence="1">
    <location>
        <begin position="1"/>
        <end position="26"/>
    </location>
</feature>
<dbReference type="RefSeq" id="WP_349426667.1">
    <property type="nucleotide sequence ID" value="NZ_CP151632.1"/>
</dbReference>
<feature type="transmembrane region" description="Helical" evidence="2">
    <location>
        <begin position="73"/>
        <end position="93"/>
    </location>
</feature>
<keyword evidence="2" id="KW-0472">Membrane</keyword>
<organism evidence="3">
    <name type="scientific">Microbacterium sp. LWS13-1.2</name>
    <dbReference type="NCBI Taxonomy" id="3135264"/>
    <lineage>
        <taxon>Bacteria</taxon>
        <taxon>Bacillati</taxon>
        <taxon>Actinomycetota</taxon>
        <taxon>Actinomycetes</taxon>
        <taxon>Micrococcales</taxon>
        <taxon>Microbacteriaceae</taxon>
        <taxon>Microbacterium</taxon>
    </lineage>
</organism>
<keyword evidence="2" id="KW-1133">Transmembrane helix</keyword>
<dbReference type="EMBL" id="CP151632">
    <property type="protein sequence ID" value="WZO35848.1"/>
    <property type="molecule type" value="Genomic_DNA"/>
</dbReference>
<accession>A0AAU6SG84</accession>
<feature type="transmembrane region" description="Helical" evidence="2">
    <location>
        <begin position="139"/>
        <end position="160"/>
    </location>
</feature>
<proteinExistence type="predicted"/>
<protein>
    <submittedName>
        <fullName evidence="3">Uncharacterized protein</fullName>
    </submittedName>
</protein>
<feature type="transmembrane region" description="Helical" evidence="2">
    <location>
        <begin position="100"/>
        <end position="119"/>
    </location>
</feature>
<reference evidence="3" key="1">
    <citation type="submission" date="2024-04" db="EMBL/GenBank/DDBJ databases">
        <authorList>
            <person name="Roder T."/>
            <person name="Oberhansli S."/>
            <person name="Kreuzer M."/>
        </authorList>
    </citation>
    <scope>NUCLEOTIDE SEQUENCE</scope>
    <source>
        <strain evidence="3">LWS13-1.2</strain>
    </source>
</reference>
<feature type="transmembrane region" description="Helical" evidence="2">
    <location>
        <begin position="172"/>
        <end position="194"/>
    </location>
</feature>
<evidence type="ECO:0000256" key="2">
    <source>
        <dbReference type="SAM" id="Phobius"/>
    </source>
</evidence>
<feature type="transmembrane region" description="Helical" evidence="2">
    <location>
        <begin position="206"/>
        <end position="232"/>
    </location>
</feature>
<gene>
    <name evidence="3" type="ORF">MRBLWS13_003563</name>
</gene>
<evidence type="ECO:0000256" key="1">
    <source>
        <dbReference type="SAM" id="MobiDB-lite"/>
    </source>
</evidence>
<sequence>MTDAADGVTAPPPVPRGTGGASHVAPYRADAPPARADGLPRTLMFGGVLLIVSAVAAFAAPNAFAASLPFHTVLYWGSIAAFSTSVLVFAFGVGRGGSIVARRPLGVTAGLVLALWPFAERVLTWAMPFDEATTEFYQVWGYISLTAKVAAAVVLVVQIARAGVVTGRLRWAPTWALAAVVVPQILAQVLAIAMGIDQSRTEVDGLILLFGLGQLASFAAPVTLGILAIVLAQRRPAPSGDPVQVFPPAA</sequence>